<keyword evidence="2" id="KW-0472">Membrane</keyword>
<feature type="transmembrane region" description="Helical" evidence="2">
    <location>
        <begin position="26"/>
        <end position="47"/>
    </location>
</feature>
<gene>
    <name evidence="3" type="ORF">SAMN05216188_13051</name>
</gene>
<feature type="region of interest" description="Disordered" evidence="1">
    <location>
        <begin position="219"/>
        <end position="246"/>
    </location>
</feature>
<evidence type="ECO:0008006" key="5">
    <source>
        <dbReference type="Google" id="ProtNLM"/>
    </source>
</evidence>
<dbReference type="EMBL" id="FOFR01000030">
    <property type="protein sequence ID" value="SES28426.1"/>
    <property type="molecule type" value="Genomic_DNA"/>
</dbReference>
<dbReference type="AlphaFoldDB" id="A0A1H9W3B9"/>
<sequence length="246" mass="25415">MSSGGHDGKAARAVAALSGACAQYRVAVIGAWVLLVLALVTAAGVLGTPTDNDVSLPGTDAQLVRDLTTSPDAAGSTSGLVIVVAPDGQRLLQDALAATADSLRRAGHVTTVKPPAKQEGSLSGDERTGWFTVGLDVRRAELTKPMARAVVQAASPAADAGLRVLPGGGAIEAQAAPCGVAELMAAGPGSECHFADQFRSHPVRGASVLTRHWAVEGVDRGGERRRRRRRRSRRTCPDIPVPTRPT</sequence>
<protein>
    <recommendedName>
        <fullName evidence="5">MMPL family protein</fullName>
    </recommendedName>
</protein>
<keyword evidence="2" id="KW-0812">Transmembrane</keyword>
<organism evidence="3 4">
    <name type="scientific">Lentzea xinjiangensis</name>
    <dbReference type="NCBI Taxonomy" id="402600"/>
    <lineage>
        <taxon>Bacteria</taxon>
        <taxon>Bacillati</taxon>
        <taxon>Actinomycetota</taxon>
        <taxon>Actinomycetes</taxon>
        <taxon>Pseudonocardiales</taxon>
        <taxon>Pseudonocardiaceae</taxon>
        <taxon>Lentzea</taxon>
    </lineage>
</organism>
<evidence type="ECO:0000313" key="3">
    <source>
        <dbReference type="EMBL" id="SES28426.1"/>
    </source>
</evidence>
<evidence type="ECO:0000313" key="4">
    <source>
        <dbReference type="Proteomes" id="UP000199352"/>
    </source>
</evidence>
<accession>A0A1H9W3B9</accession>
<evidence type="ECO:0000256" key="1">
    <source>
        <dbReference type="SAM" id="MobiDB-lite"/>
    </source>
</evidence>
<keyword evidence="4" id="KW-1185">Reference proteome</keyword>
<proteinExistence type="predicted"/>
<evidence type="ECO:0000256" key="2">
    <source>
        <dbReference type="SAM" id="Phobius"/>
    </source>
</evidence>
<keyword evidence="2" id="KW-1133">Transmembrane helix</keyword>
<dbReference type="Proteomes" id="UP000199352">
    <property type="component" value="Unassembled WGS sequence"/>
</dbReference>
<name>A0A1H9W3B9_9PSEU</name>
<dbReference type="STRING" id="402600.SAMN05216188_13051"/>
<feature type="compositionally biased region" description="Basic residues" evidence="1">
    <location>
        <begin position="223"/>
        <end position="234"/>
    </location>
</feature>
<reference evidence="4" key="1">
    <citation type="submission" date="2016-10" db="EMBL/GenBank/DDBJ databases">
        <authorList>
            <person name="Varghese N."/>
            <person name="Submissions S."/>
        </authorList>
    </citation>
    <scope>NUCLEOTIDE SEQUENCE [LARGE SCALE GENOMIC DNA]</scope>
    <source>
        <strain evidence="4">CGMCC 4.3525</strain>
    </source>
</reference>